<organism evidence="3 4">
    <name type="scientific">Pseudolysinimonas kribbensis</name>
    <dbReference type="NCBI Taxonomy" id="433641"/>
    <lineage>
        <taxon>Bacteria</taxon>
        <taxon>Bacillati</taxon>
        <taxon>Actinomycetota</taxon>
        <taxon>Actinomycetes</taxon>
        <taxon>Micrococcales</taxon>
        <taxon>Microbacteriaceae</taxon>
        <taxon>Pseudolysinimonas</taxon>
    </lineage>
</organism>
<dbReference type="EMBL" id="BSVB01000001">
    <property type="protein sequence ID" value="GMA96467.1"/>
    <property type="molecule type" value="Genomic_DNA"/>
</dbReference>
<evidence type="ECO:0000313" key="3">
    <source>
        <dbReference type="EMBL" id="GMA96467.1"/>
    </source>
</evidence>
<dbReference type="InterPro" id="IPR010982">
    <property type="entry name" value="Lambda_DNA-bd_dom_sf"/>
</dbReference>
<dbReference type="Pfam" id="PF01381">
    <property type="entry name" value="HTH_3"/>
    <property type="match status" value="1"/>
</dbReference>
<dbReference type="InterPro" id="IPR050807">
    <property type="entry name" value="TransReg_Diox_bact_type"/>
</dbReference>
<feature type="domain" description="HTH cro/C1-type" evidence="2">
    <location>
        <begin position="18"/>
        <end position="72"/>
    </location>
</feature>
<accession>A0ABQ6KD11</accession>
<dbReference type="SMART" id="SM00530">
    <property type="entry name" value="HTH_XRE"/>
    <property type="match status" value="1"/>
</dbReference>
<evidence type="ECO:0000256" key="1">
    <source>
        <dbReference type="ARBA" id="ARBA00023125"/>
    </source>
</evidence>
<protein>
    <submittedName>
        <fullName evidence="3">Transcriptional regulator</fullName>
    </submittedName>
</protein>
<dbReference type="Gene3D" id="1.10.260.40">
    <property type="entry name" value="lambda repressor-like DNA-binding domains"/>
    <property type="match status" value="1"/>
</dbReference>
<dbReference type="RefSeq" id="WP_284255034.1">
    <property type="nucleotide sequence ID" value="NZ_BAAAQO010000004.1"/>
</dbReference>
<dbReference type="CDD" id="cd00093">
    <property type="entry name" value="HTH_XRE"/>
    <property type="match status" value="1"/>
</dbReference>
<proteinExistence type="predicted"/>
<gene>
    <name evidence="3" type="ORF">GCM10025881_32910</name>
</gene>
<name>A0ABQ6KD11_9MICO</name>
<dbReference type="PANTHER" id="PTHR46797">
    <property type="entry name" value="HTH-TYPE TRANSCRIPTIONAL REGULATOR"/>
    <property type="match status" value="1"/>
</dbReference>
<dbReference type="Proteomes" id="UP001157034">
    <property type="component" value="Unassembled WGS sequence"/>
</dbReference>
<dbReference type="InterPro" id="IPR001387">
    <property type="entry name" value="Cro/C1-type_HTH"/>
</dbReference>
<keyword evidence="4" id="KW-1185">Reference proteome</keyword>
<sequence length="73" mass="8453">MPKIAPPQPWRDALGTRVRELRAERQWSQETLAERADVHTTYVSGIERGRRNVSIDILHRLAVAFGVEIRDLF</sequence>
<keyword evidence="1" id="KW-0238">DNA-binding</keyword>
<reference evidence="4" key="1">
    <citation type="journal article" date="2019" name="Int. J. Syst. Evol. Microbiol.">
        <title>The Global Catalogue of Microorganisms (GCM) 10K type strain sequencing project: providing services to taxonomists for standard genome sequencing and annotation.</title>
        <authorList>
            <consortium name="The Broad Institute Genomics Platform"/>
            <consortium name="The Broad Institute Genome Sequencing Center for Infectious Disease"/>
            <person name="Wu L."/>
            <person name="Ma J."/>
        </authorList>
    </citation>
    <scope>NUCLEOTIDE SEQUENCE [LARGE SCALE GENOMIC DNA]</scope>
    <source>
        <strain evidence="4">NBRC 108894</strain>
    </source>
</reference>
<evidence type="ECO:0000313" key="4">
    <source>
        <dbReference type="Proteomes" id="UP001157034"/>
    </source>
</evidence>
<dbReference type="SUPFAM" id="SSF47413">
    <property type="entry name" value="lambda repressor-like DNA-binding domains"/>
    <property type="match status" value="1"/>
</dbReference>
<dbReference type="PANTHER" id="PTHR46797:SF1">
    <property type="entry name" value="METHYLPHOSPHONATE SYNTHASE"/>
    <property type="match status" value="1"/>
</dbReference>
<dbReference type="PROSITE" id="PS50943">
    <property type="entry name" value="HTH_CROC1"/>
    <property type="match status" value="1"/>
</dbReference>
<evidence type="ECO:0000259" key="2">
    <source>
        <dbReference type="PROSITE" id="PS50943"/>
    </source>
</evidence>
<comment type="caution">
    <text evidence="3">The sequence shown here is derived from an EMBL/GenBank/DDBJ whole genome shotgun (WGS) entry which is preliminary data.</text>
</comment>